<organism evidence="4 5">
    <name type="scientific">Plasmodiophora brassicae</name>
    <name type="common">Clubroot disease agent</name>
    <dbReference type="NCBI Taxonomy" id="37360"/>
    <lineage>
        <taxon>Eukaryota</taxon>
        <taxon>Sar</taxon>
        <taxon>Rhizaria</taxon>
        <taxon>Endomyxa</taxon>
        <taxon>Phytomyxea</taxon>
        <taxon>Plasmodiophorida</taxon>
        <taxon>Plasmodiophoridae</taxon>
        <taxon>Plasmodiophora</taxon>
    </lineage>
</organism>
<geneLocation type="mitochondrion" evidence="4"/>
<keyword evidence="4" id="KW-0496">Mitochondrion</keyword>
<dbReference type="GO" id="GO:0000184">
    <property type="term" value="P:nuclear-transcribed mRNA catabolic process, nonsense-mediated decay"/>
    <property type="evidence" value="ECO:0007669"/>
    <property type="project" value="UniProtKB-KW"/>
</dbReference>
<evidence type="ECO:0000256" key="1">
    <source>
        <dbReference type="ARBA" id="ARBA00006443"/>
    </source>
</evidence>
<accession>A0A3P3YGP3</accession>
<dbReference type="PANTHER" id="PTHR13091:SF0">
    <property type="entry name" value="NONSENSE-MEDIATED MRNA DECAY FACTOR SMG8"/>
    <property type="match status" value="1"/>
</dbReference>
<evidence type="ECO:0000256" key="2">
    <source>
        <dbReference type="ARBA" id="ARBA00023161"/>
    </source>
</evidence>
<dbReference type="AlphaFoldDB" id="A0A3P3YGP3"/>
<dbReference type="PANTHER" id="PTHR13091">
    <property type="entry name" value="AMPLIFIED IN BREAST CANCER 2-RELATED"/>
    <property type="match status" value="1"/>
</dbReference>
<gene>
    <name evidence="4" type="ORF">PLBR_LOCUS6556</name>
</gene>
<comment type="similarity">
    <text evidence="1">Belongs to the SMG8 family.</text>
</comment>
<protein>
    <recommendedName>
        <fullName evidence="3">Nonsense-mediated mRNA decay factor SMG8</fullName>
    </recommendedName>
</protein>
<dbReference type="Pfam" id="PF10220">
    <property type="entry name" value="Smg8_Smg9"/>
    <property type="match status" value="1"/>
</dbReference>
<evidence type="ECO:0000313" key="5">
    <source>
        <dbReference type="Proteomes" id="UP000290189"/>
    </source>
</evidence>
<dbReference type="InterPro" id="IPR019354">
    <property type="entry name" value="SMG8-like"/>
</dbReference>
<name>A0A3P3YGP3_PLABS</name>
<evidence type="ECO:0000313" key="4">
    <source>
        <dbReference type="EMBL" id="SPQ99341.1"/>
    </source>
</evidence>
<reference evidence="4 5" key="1">
    <citation type="submission" date="2018-03" db="EMBL/GenBank/DDBJ databases">
        <authorList>
            <person name="Fogelqvist J."/>
        </authorList>
    </citation>
    <scope>NUCLEOTIDE SEQUENCE [LARGE SCALE GENOMIC DNA]</scope>
</reference>
<dbReference type="Proteomes" id="UP000290189">
    <property type="component" value="Unassembled WGS sequence"/>
</dbReference>
<keyword evidence="2" id="KW-0866">Nonsense-mediated mRNA decay</keyword>
<sequence>MQSNCSSLVAIGIVSFDGAPSWALGVRSALQPGPASTVVIETGIEGIAARYHAGKQVVTLDVVLSPLQAVSYDVAMRRLLAVFMLAQHVFWILPSSSLTCDAMRTIRALQARRAQLPGVLGPPPGLTFVYAPLPRSITSELLNQFVANHEQLIRQFVAQNVPPHLALFVLSTIRPLLIAPLKRGPFLSKMVHSLNTIMSASRKRATLTIERWKSATGDTRKVLDRLQPMLSVMSSVNKAFWDEVLPAVVDAALRGYMDTTPTAPYGEDVHEQHVRTAMALIASRLPFRLFEQVESAIRLQFAHRWTRSGRRRCPALSIAGRPCIHTYHCIPGDDAASLADLPEKRHSSGYSTIRSCDCGARQVTLGDPFRVADMDQLFLDCCRESRLDMGDLEVGWKAFSYADDPQRVSGLQEWKPLGVMSSAIVLIGFEFDCDAGHRFMVPVRDPIRDTICTASESTSAIFGSRFPIVDFPLRRLSCPSCQFQSASRLRHIYIRAPPAGCPEIKFRPQCCRTRRCRAGRRDDQILDRDGNRVSLSIDASNTAAVAIPVDQLIALSVPILVTTPDGRVADESDAVEVVLRPGTFFAGPAPSHAYA</sequence>
<dbReference type="EMBL" id="OVEO01000011">
    <property type="protein sequence ID" value="SPQ99341.1"/>
    <property type="molecule type" value="Genomic_DNA"/>
</dbReference>
<evidence type="ECO:0000256" key="3">
    <source>
        <dbReference type="ARBA" id="ARBA00029509"/>
    </source>
</evidence>
<proteinExistence type="inferred from homology"/>